<name>A0ABN9VVH4_9DINO</name>
<sequence>MARGIAARGVAQSCKEVAPIIAKLIQDCDPGSDDGGKGQMKAKAGEICNILEMSDLACWGTIADEKVVTDPCNRWGMGLDPVDVHELLMKIAQQGWSEAALHTPRCFEIGPRRIDDMYDAAGGQLAPVVKDDMRVTTVAALSPSCDEALGVGTRWFVIRHQVLDECAGIAECLREADNVGHGAEREQTHVEAMFAVHAKAAKNFKVAGEYLPDAVSRDMEATQPRVEWQVRGIGEFAECSKVPPFRRELSDQLLRSLSVLQVAQAPRYVVAAHCHGQTSKLFTATDLANITKKRQHAIEANDQMVKAKSRLDETTAKGKANGDAAKIYGDFQAHMAMHLHGEKSKRRAAFKDTSEICQKFLTDTFAMFPASRTSQLPWPHLGQVAPGPDATGPNGSAMREFGENGLFVNSLKANGFEQNAVVKLEADGGSDERWKLMKIKGGSVGLAEFDPKKIREPKTFNPSCECNLG</sequence>
<dbReference type="EMBL" id="CAUYUJ010017754">
    <property type="protein sequence ID" value="CAK0877594.1"/>
    <property type="molecule type" value="Genomic_DNA"/>
</dbReference>
<evidence type="ECO:0000313" key="1">
    <source>
        <dbReference type="EMBL" id="CAK0877594.1"/>
    </source>
</evidence>
<evidence type="ECO:0000313" key="2">
    <source>
        <dbReference type="Proteomes" id="UP001189429"/>
    </source>
</evidence>
<reference evidence="1" key="1">
    <citation type="submission" date="2023-10" db="EMBL/GenBank/DDBJ databases">
        <authorList>
            <person name="Chen Y."/>
            <person name="Shah S."/>
            <person name="Dougan E. K."/>
            <person name="Thang M."/>
            <person name="Chan C."/>
        </authorList>
    </citation>
    <scope>NUCLEOTIDE SEQUENCE [LARGE SCALE GENOMIC DNA]</scope>
</reference>
<keyword evidence="2" id="KW-1185">Reference proteome</keyword>
<proteinExistence type="predicted"/>
<gene>
    <name evidence="1" type="ORF">PCOR1329_LOCUS61613</name>
</gene>
<protein>
    <submittedName>
        <fullName evidence="1">Uncharacterized protein</fullName>
    </submittedName>
</protein>
<comment type="caution">
    <text evidence="1">The sequence shown here is derived from an EMBL/GenBank/DDBJ whole genome shotgun (WGS) entry which is preliminary data.</text>
</comment>
<accession>A0ABN9VVH4</accession>
<dbReference type="Proteomes" id="UP001189429">
    <property type="component" value="Unassembled WGS sequence"/>
</dbReference>
<organism evidence="1 2">
    <name type="scientific">Prorocentrum cordatum</name>
    <dbReference type="NCBI Taxonomy" id="2364126"/>
    <lineage>
        <taxon>Eukaryota</taxon>
        <taxon>Sar</taxon>
        <taxon>Alveolata</taxon>
        <taxon>Dinophyceae</taxon>
        <taxon>Prorocentrales</taxon>
        <taxon>Prorocentraceae</taxon>
        <taxon>Prorocentrum</taxon>
    </lineage>
</organism>